<accession>A0A392PC32</accession>
<comment type="caution">
    <text evidence="2">The sequence shown here is derived from an EMBL/GenBank/DDBJ whole genome shotgun (WGS) entry which is preliminary data.</text>
</comment>
<sequence length="51" mass="6003">VEEEMQVVEERRRLCLQVMGSGATRPEHLALWAMFFLWIFCSLGLVLIYCK</sequence>
<evidence type="ECO:0000313" key="3">
    <source>
        <dbReference type="Proteomes" id="UP000265520"/>
    </source>
</evidence>
<reference evidence="2 3" key="1">
    <citation type="journal article" date="2018" name="Front. Plant Sci.">
        <title>Red Clover (Trifolium pratense) and Zigzag Clover (T. medium) - A Picture of Genomic Similarities and Differences.</title>
        <authorList>
            <person name="Dluhosova J."/>
            <person name="Istvanek J."/>
            <person name="Nedelnik J."/>
            <person name="Repkova J."/>
        </authorList>
    </citation>
    <scope>NUCLEOTIDE SEQUENCE [LARGE SCALE GENOMIC DNA]</scope>
    <source>
        <strain evidence="3">cv. 10/8</strain>
        <tissue evidence="2">Leaf</tissue>
    </source>
</reference>
<evidence type="ECO:0000313" key="2">
    <source>
        <dbReference type="EMBL" id="MCI08435.1"/>
    </source>
</evidence>
<keyword evidence="1" id="KW-0812">Transmembrane</keyword>
<organism evidence="2 3">
    <name type="scientific">Trifolium medium</name>
    <dbReference type="NCBI Taxonomy" id="97028"/>
    <lineage>
        <taxon>Eukaryota</taxon>
        <taxon>Viridiplantae</taxon>
        <taxon>Streptophyta</taxon>
        <taxon>Embryophyta</taxon>
        <taxon>Tracheophyta</taxon>
        <taxon>Spermatophyta</taxon>
        <taxon>Magnoliopsida</taxon>
        <taxon>eudicotyledons</taxon>
        <taxon>Gunneridae</taxon>
        <taxon>Pentapetalae</taxon>
        <taxon>rosids</taxon>
        <taxon>fabids</taxon>
        <taxon>Fabales</taxon>
        <taxon>Fabaceae</taxon>
        <taxon>Papilionoideae</taxon>
        <taxon>50 kb inversion clade</taxon>
        <taxon>NPAAA clade</taxon>
        <taxon>Hologalegina</taxon>
        <taxon>IRL clade</taxon>
        <taxon>Trifolieae</taxon>
        <taxon>Trifolium</taxon>
    </lineage>
</organism>
<dbReference type="AlphaFoldDB" id="A0A392PC32"/>
<name>A0A392PC32_9FABA</name>
<keyword evidence="1" id="KW-0472">Membrane</keyword>
<proteinExistence type="predicted"/>
<evidence type="ECO:0000256" key="1">
    <source>
        <dbReference type="SAM" id="Phobius"/>
    </source>
</evidence>
<feature type="transmembrane region" description="Helical" evidence="1">
    <location>
        <begin position="29"/>
        <end position="50"/>
    </location>
</feature>
<dbReference type="Proteomes" id="UP000265520">
    <property type="component" value="Unassembled WGS sequence"/>
</dbReference>
<keyword evidence="1" id="KW-1133">Transmembrane helix</keyword>
<protein>
    <submittedName>
        <fullName evidence="2">Uncharacterized protein</fullName>
    </submittedName>
</protein>
<feature type="non-terminal residue" evidence="2">
    <location>
        <position position="1"/>
    </location>
</feature>
<dbReference type="EMBL" id="LXQA010069023">
    <property type="protein sequence ID" value="MCI08435.1"/>
    <property type="molecule type" value="Genomic_DNA"/>
</dbReference>
<keyword evidence="3" id="KW-1185">Reference proteome</keyword>